<comment type="catalytic activity">
    <reaction evidence="8">
        <text>ATP + H2O = ADP + phosphate + H(+)</text>
        <dbReference type="Rhea" id="RHEA:13065"/>
        <dbReference type="ChEBI" id="CHEBI:15377"/>
        <dbReference type="ChEBI" id="CHEBI:15378"/>
        <dbReference type="ChEBI" id="CHEBI:30616"/>
        <dbReference type="ChEBI" id="CHEBI:43474"/>
        <dbReference type="ChEBI" id="CHEBI:456216"/>
        <dbReference type="EC" id="5.6.2.4"/>
    </reaction>
</comment>
<dbReference type="GO" id="GO:1990077">
    <property type="term" value="C:primosome complex"/>
    <property type="evidence" value="ECO:0007669"/>
    <property type="project" value="UniProtKB-UniRule"/>
</dbReference>
<evidence type="ECO:0000256" key="8">
    <source>
        <dbReference type="HAMAP-Rule" id="MF_00983"/>
    </source>
</evidence>
<dbReference type="InterPro" id="IPR027417">
    <property type="entry name" value="P-loop_NTPase"/>
</dbReference>
<evidence type="ECO:0000259" key="9">
    <source>
        <dbReference type="PROSITE" id="PS51192"/>
    </source>
</evidence>
<dbReference type="AlphaFoldDB" id="A0A6C1FB20"/>
<evidence type="ECO:0000256" key="1">
    <source>
        <dbReference type="ARBA" id="ARBA00022515"/>
    </source>
</evidence>
<gene>
    <name evidence="8 10" type="primary">priA</name>
    <name evidence="10" type="ORF">GUU85_00550</name>
</gene>
<proteinExistence type="inferred from homology"/>
<dbReference type="GO" id="GO:0006310">
    <property type="term" value="P:DNA recombination"/>
    <property type="evidence" value="ECO:0007669"/>
    <property type="project" value="InterPro"/>
</dbReference>
<dbReference type="Pfam" id="PF17764">
    <property type="entry name" value="PriA_3primeBD"/>
    <property type="match status" value="1"/>
</dbReference>
<feature type="binding site" evidence="8">
    <location>
        <position position="472"/>
    </location>
    <ligand>
        <name>Zn(2+)</name>
        <dbReference type="ChEBI" id="CHEBI:29105"/>
        <label>1</label>
    </ligand>
</feature>
<dbReference type="HAMAP" id="MF_00983">
    <property type="entry name" value="PriA"/>
    <property type="match status" value="1"/>
</dbReference>
<keyword evidence="3 8" id="KW-0479">Metal-binding</keyword>
<sequence>MMIVKVVLPFSIRQHFKYIIPDFMRPIIGARILVPFNSKDVVGIIIDFYKTNSICQLNLKYAKSLIDTQSLYSPIVLDILIWISKNYHCPVGNLLFSVLPKCLRKTYVLQDMMIKWTITKKGQTLDLNFLKNRKKQLYALQTFRKTSILNSELKKYKLSKFILKKLENKKLCKIDVSNNCVLQDTCHMTMKKKFFLNKKILVIINNILNKKCFISCLLTNITLYNKTKFYLGLIKTVLFNGKQVLILVPYIKYINIIVMFLEKYFNISIYVCHAKLTNKQYFTVWWNIKNSKYSIVIGTNKSIFLPFLKLGLIIILEEHSLKYKNKNQYRYHIRDLGILIAYKTNIPVILDSNTPSLKTLYNILYKKKCLYISFNQYHISDKYNYKIIDLKKDKIKFRLSLTLINSIYENCKNKQVLLIFNKFSLLFYILTCNECSWIFTCFICQENIEINEYCNILFCKFCLIKLEKPKFCYSCGSLSLIIKNIHLEEVKNNIKNIFPNIPLFFLFNKNKIYKNTLNQNPFKISLPNPYIIVTTEEIVENYYFPNVQLIGLICIDHYYFSFHFRSIEYFSQFYQNLDQLTRFKKESLTILIQTSLSDTLHFNKIYNNKYYDFADKLLSIRKNFLLPPWSCQSIIYAESIYSEDNIIFLNLMRKILEKKSYEYNIFLWFIGPYHSVDLKNKKKFCNQLLIECSSRVILNALLNISIDIINIFTISKRVKWFIDIEPN</sequence>
<dbReference type="InterPro" id="IPR041222">
    <property type="entry name" value="PriA_3primeBD"/>
</dbReference>
<dbReference type="NCBIfam" id="TIGR00595">
    <property type="entry name" value="priA"/>
    <property type="match status" value="1"/>
</dbReference>
<keyword evidence="8" id="KW-0378">Hydrolase</keyword>
<dbReference type="GO" id="GO:0006302">
    <property type="term" value="P:double-strand break repair"/>
    <property type="evidence" value="ECO:0007669"/>
    <property type="project" value="InterPro"/>
</dbReference>
<dbReference type="GO" id="GO:0006269">
    <property type="term" value="P:DNA replication, synthesis of primer"/>
    <property type="evidence" value="ECO:0007669"/>
    <property type="project" value="UniProtKB-KW"/>
</dbReference>
<comment type="function">
    <text evidence="8">Initiates the restart of stalled replication forks, which reloads the replicative helicase on sites other than the origin of replication. Recognizes and binds to abandoned replication forks and remodels them to uncover a helicase loading site. Promotes assembly of the primosome at these replication forks.</text>
</comment>
<keyword evidence="1 8" id="KW-0639">Primosome</keyword>
<comment type="similarity">
    <text evidence="8">Belongs to the helicase family. PriA subfamily.</text>
</comment>
<feature type="binding site" evidence="8">
    <location>
        <position position="444"/>
    </location>
    <ligand>
        <name>Zn(2+)</name>
        <dbReference type="ChEBI" id="CHEBI:29105"/>
        <label>2</label>
    </ligand>
</feature>
<protein>
    <recommendedName>
        <fullName evidence="8">Replication restart protein PriA</fullName>
    </recommendedName>
    <alternativeName>
        <fullName evidence="8">ATP-dependent DNA helicase PriA</fullName>
        <ecNumber evidence="8">5.6.2.4</ecNumber>
    </alternativeName>
    <alternativeName>
        <fullName evidence="8">DNA 3'-5' helicase PriA</fullName>
    </alternativeName>
</protein>
<evidence type="ECO:0000256" key="5">
    <source>
        <dbReference type="ARBA" id="ARBA00022833"/>
    </source>
</evidence>
<name>A0A6C1FB20_BUCUN</name>
<dbReference type="GO" id="GO:0005524">
    <property type="term" value="F:ATP binding"/>
    <property type="evidence" value="ECO:0007669"/>
    <property type="project" value="UniProtKB-UniRule"/>
</dbReference>
<dbReference type="GO" id="GO:0006270">
    <property type="term" value="P:DNA replication initiation"/>
    <property type="evidence" value="ECO:0007669"/>
    <property type="project" value="TreeGrafter"/>
</dbReference>
<evidence type="ECO:0000256" key="3">
    <source>
        <dbReference type="ARBA" id="ARBA00022723"/>
    </source>
</evidence>
<keyword evidence="7 8" id="KW-0238">DNA-binding</keyword>
<evidence type="ECO:0000256" key="2">
    <source>
        <dbReference type="ARBA" id="ARBA00022705"/>
    </source>
</evidence>
<evidence type="ECO:0000256" key="6">
    <source>
        <dbReference type="ARBA" id="ARBA00022840"/>
    </source>
</evidence>
<feature type="binding site" evidence="8">
    <location>
        <position position="462"/>
    </location>
    <ligand>
        <name>Zn(2+)</name>
        <dbReference type="ChEBI" id="CHEBI:29105"/>
        <label>2</label>
    </ligand>
</feature>
<evidence type="ECO:0000256" key="4">
    <source>
        <dbReference type="ARBA" id="ARBA00022741"/>
    </source>
</evidence>
<dbReference type="Gene3D" id="3.40.50.300">
    <property type="entry name" value="P-loop containing nucleotide triphosphate hydrolases"/>
    <property type="match status" value="1"/>
</dbReference>
<dbReference type="PROSITE" id="PS51192">
    <property type="entry name" value="HELICASE_ATP_BIND_1"/>
    <property type="match status" value="1"/>
</dbReference>
<feature type="domain" description="Helicase ATP-binding" evidence="9">
    <location>
        <begin position="207"/>
        <end position="373"/>
    </location>
</feature>
<dbReference type="PANTHER" id="PTHR30580:SF0">
    <property type="entry name" value="PRIMOSOMAL PROTEIN N"/>
    <property type="match status" value="1"/>
</dbReference>
<dbReference type="Pfam" id="PF00270">
    <property type="entry name" value="DEAD"/>
    <property type="match status" value="1"/>
</dbReference>
<comment type="catalytic activity">
    <reaction evidence="8">
        <text>Couples ATP hydrolysis with the unwinding of duplex DNA by translocating in the 3'-5' direction.</text>
        <dbReference type="EC" id="5.6.2.4"/>
    </reaction>
</comment>
<dbReference type="GO" id="GO:0016787">
    <property type="term" value="F:hydrolase activity"/>
    <property type="evidence" value="ECO:0007669"/>
    <property type="project" value="UniProtKB-KW"/>
</dbReference>
<feature type="binding site" evidence="8">
    <location>
        <position position="432"/>
    </location>
    <ligand>
        <name>Zn(2+)</name>
        <dbReference type="ChEBI" id="CHEBI:29105"/>
        <label>1</label>
    </ligand>
</feature>
<evidence type="ECO:0000313" key="10">
    <source>
        <dbReference type="EMBL" id="QIE01867.1"/>
    </source>
</evidence>
<dbReference type="InterPro" id="IPR011545">
    <property type="entry name" value="DEAD/DEAH_box_helicase_dom"/>
</dbReference>
<comment type="cofactor">
    <cofactor evidence="8">
        <name>Zn(2+)</name>
        <dbReference type="ChEBI" id="CHEBI:29105"/>
    </cofactor>
    <text evidence="8">Binds 2 zinc ions per subunit.</text>
</comment>
<dbReference type="Gene3D" id="3.40.1440.60">
    <property type="entry name" value="PriA, 3(prime) DNA-binding domain"/>
    <property type="match status" value="1"/>
</dbReference>
<dbReference type="InterPro" id="IPR014001">
    <property type="entry name" value="Helicase_ATP-bd"/>
</dbReference>
<dbReference type="Proteomes" id="UP000502958">
    <property type="component" value="Chromosome"/>
</dbReference>
<dbReference type="EC" id="5.6.2.4" evidence="8"/>
<keyword evidence="2 8" id="KW-0235">DNA replication</keyword>
<organism evidence="10 11">
    <name type="scientific">Buchnera aphidicola subsp. Uroleucon sonchi</name>
    <dbReference type="NCBI Taxonomy" id="118118"/>
    <lineage>
        <taxon>Bacteria</taxon>
        <taxon>Pseudomonadati</taxon>
        <taxon>Pseudomonadota</taxon>
        <taxon>Gammaproteobacteria</taxon>
        <taxon>Enterobacterales</taxon>
        <taxon>Erwiniaceae</taxon>
        <taxon>Buchnera</taxon>
    </lineage>
</organism>
<keyword evidence="8" id="KW-0413">Isomerase</keyword>
<dbReference type="EMBL" id="CP047588">
    <property type="protein sequence ID" value="QIE01867.1"/>
    <property type="molecule type" value="Genomic_DNA"/>
</dbReference>
<dbReference type="GO" id="GO:0008270">
    <property type="term" value="F:zinc ion binding"/>
    <property type="evidence" value="ECO:0007669"/>
    <property type="project" value="UniProtKB-UniRule"/>
</dbReference>
<keyword evidence="6 8" id="KW-0067">ATP-binding</keyword>
<dbReference type="InterPro" id="IPR042115">
    <property type="entry name" value="PriA_3primeBD_sf"/>
</dbReference>
<feature type="binding site" evidence="8">
    <location>
        <position position="441"/>
    </location>
    <ligand>
        <name>Zn(2+)</name>
        <dbReference type="ChEBI" id="CHEBI:29105"/>
        <label>2</label>
    </ligand>
</feature>
<feature type="binding site" evidence="8">
    <location>
        <position position="459"/>
    </location>
    <ligand>
        <name>Zn(2+)</name>
        <dbReference type="ChEBI" id="CHEBI:29105"/>
        <label>2</label>
    </ligand>
</feature>
<feature type="binding site" evidence="8">
    <location>
        <position position="475"/>
    </location>
    <ligand>
        <name>Zn(2+)</name>
        <dbReference type="ChEBI" id="CHEBI:29105"/>
        <label>1</label>
    </ligand>
</feature>
<reference evidence="10 11" key="1">
    <citation type="submission" date="2020-01" db="EMBL/GenBank/DDBJ databases">
        <title>Complete genome of Buchnera aphidicola isolated from Chaitophorus populeti.</title>
        <authorList>
            <person name="Park J."/>
            <person name="Xi H."/>
        </authorList>
    </citation>
    <scope>NUCLEOTIDE SEQUENCE [LARGE SCALE GENOMIC DNA]</scope>
    <source>
        <strain evidence="10 11">UsonBac</strain>
    </source>
</reference>
<evidence type="ECO:0000256" key="7">
    <source>
        <dbReference type="ARBA" id="ARBA00023125"/>
    </source>
</evidence>
<accession>A0A6C1FB20</accession>
<feature type="binding site" evidence="8">
    <location>
        <position position="435"/>
    </location>
    <ligand>
        <name>Zn(2+)</name>
        <dbReference type="ChEBI" id="CHEBI:29105"/>
        <label>1</label>
    </ligand>
</feature>
<dbReference type="GO" id="GO:0003677">
    <property type="term" value="F:DNA binding"/>
    <property type="evidence" value="ECO:0007669"/>
    <property type="project" value="UniProtKB-UniRule"/>
</dbReference>
<keyword evidence="8" id="KW-0347">Helicase</keyword>
<comment type="subunit">
    <text evidence="8">Component of the replication restart primosome.</text>
</comment>
<dbReference type="SUPFAM" id="SSF52540">
    <property type="entry name" value="P-loop containing nucleoside triphosphate hydrolases"/>
    <property type="match status" value="1"/>
</dbReference>
<keyword evidence="5 8" id="KW-0862">Zinc</keyword>
<dbReference type="PANTHER" id="PTHR30580">
    <property type="entry name" value="PRIMOSOMAL PROTEIN N"/>
    <property type="match status" value="1"/>
</dbReference>
<keyword evidence="4 8" id="KW-0547">Nucleotide-binding</keyword>
<dbReference type="GO" id="GO:0043138">
    <property type="term" value="F:3'-5' DNA helicase activity"/>
    <property type="evidence" value="ECO:0007669"/>
    <property type="project" value="UniProtKB-EC"/>
</dbReference>
<dbReference type="InterPro" id="IPR005259">
    <property type="entry name" value="PriA"/>
</dbReference>
<evidence type="ECO:0000313" key="11">
    <source>
        <dbReference type="Proteomes" id="UP000502958"/>
    </source>
</evidence>